<reference evidence="2" key="1">
    <citation type="submission" date="2021-01" db="EMBL/GenBank/DDBJ databases">
        <authorList>
            <consortium name="Aspergillus luchuensis mut. kawachii IFO 4304 genome sequencing consortium"/>
            <person name="Kazuki M."/>
            <person name="Futagami T."/>
        </authorList>
    </citation>
    <scope>NUCLEOTIDE SEQUENCE</scope>
    <source>
        <strain evidence="2">IFO 4308</strain>
    </source>
</reference>
<protein>
    <submittedName>
        <fullName evidence="2">Uncharacterized protein</fullName>
    </submittedName>
</protein>
<evidence type="ECO:0000313" key="2">
    <source>
        <dbReference type="EMBL" id="BCR99829.1"/>
    </source>
</evidence>
<reference evidence="2" key="2">
    <citation type="submission" date="2021-02" db="EMBL/GenBank/DDBJ databases">
        <title>Aspergillus luchuensis mut. kawachii IFO 4304 genome sequence.</title>
        <authorList>
            <person name="Mori K."/>
            <person name="Kadooka C."/>
            <person name="Goto M."/>
            <person name="Futagami T."/>
        </authorList>
    </citation>
    <scope>NUCLEOTIDE SEQUENCE</scope>
    <source>
        <strain evidence="2">IFO 4308</strain>
    </source>
</reference>
<evidence type="ECO:0000313" key="3">
    <source>
        <dbReference type="Proteomes" id="UP000661280"/>
    </source>
</evidence>
<dbReference type="OrthoDB" id="4445556at2759"/>
<dbReference type="RefSeq" id="XP_041543592.1">
    <property type="nucleotide sequence ID" value="XM_041689959.1"/>
</dbReference>
<accession>A0A7R8A0D1</accession>
<name>A0A7R8A0D1_ASPKA</name>
<organism evidence="2 3">
    <name type="scientific">Aspergillus kawachii</name>
    <name type="common">White koji mold</name>
    <name type="synonym">Aspergillus awamori var. kawachi</name>
    <dbReference type="NCBI Taxonomy" id="1069201"/>
    <lineage>
        <taxon>Eukaryota</taxon>
        <taxon>Fungi</taxon>
        <taxon>Dikarya</taxon>
        <taxon>Ascomycota</taxon>
        <taxon>Pezizomycotina</taxon>
        <taxon>Eurotiomycetes</taxon>
        <taxon>Eurotiomycetidae</taxon>
        <taxon>Eurotiales</taxon>
        <taxon>Aspergillaceae</taxon>
        <taxon>Aspergillus</taxon>
        <taxon>Aspergillus subgen. Circumdati</taxon>
    </lineage>
</organism>
<feature type="region of interest" description="Disordered" evidence="1">
    <location>
        <begin position="129"/>
        <end position="159"/>
    </location>
</feature>
<dbReference type="Proteomes" id="UP000661280">
    <property type="component" value="Chromosome 5"/>
</dbReference>
<gene>
    <name evidence="2" type="ORF">AKAW2_50168A</name>
</gene>
<feature type="compositionally biased region" description="Polar residues" evidence="1">
    <location>
        <begin position="57"/>
        <end position="69"/>
    </location>
</feature>
<feature type="region of interest" description="Disordered" evidence="1">
    <location>
        <begin position="57"/>
        <end position="77"/>
    </location>
</feature>
<sequence length="159" mass="17052">MVFGYGSCANLECTFPRPRGISASGTATRELVDNQPNMTSVPVQDGPINHRRATYVSQVPDSRAGSSPPLSRGGANAPVLSAAASGRLRSQRCGGTRSRTYHWRHYHDPVAYPAIGVCSRRRTGCAHMKTQKEQSTVDKGTMGRSIAELPAEGNALDPK</sequence>
<dbReference type="GeneID" id="64961148"/>
<dbReference type="AlphaFoldDB" id="A0A7R8A0D1"/>
<keyword evidence="3" id="KW-1185">Reference proteome</keyword>
<dbReference type="KEGG" id="aluc:AKAW2_50168A"/>
<evidence type="ECO:0000256" key="1">
    <source>
        <dbReference type="SAM" id="MobiDB-lite"/>
    </source>
</evidence>
<proteinExistence type="predicted"/>
<dbReference type="EMBL" id="AP024429">
    <property type="protein sequence ID" value="BCR99829.1"/>
    <property type="molecule type" value="Genomic_DNA"/>
</dbReference>